<keyword evidence="3" id="KW-1185">Reference proteome</keyword>
<dbReference type="SMART" id="SM00530">
    <property type="entry name" value="HTH_XRE"/>
    <property type="match status" value="1"/>
</dbReference>
<dbReference type="PROSITE" id="PS50943">
    <property type="entry name" value="HTH_CROC1"/>
    <property type="match status" value="1"/>
</dbReference>
<dbReference type="InterPro" id="IPR010982">
    <property type="entry name" value="Lambda_DNA-bd_dom_sf"/>
</dbReference>
<evidence type="ECO:0000259" key="1">
    <source>
        <dbReference type="PROSITE" id="PS50943"/>
    </source>
</evidence>
<evidence type="ECO:0000313" key="3">
    <source>
        <dbReference type="Proteomes" id="UP000600214"/>
    </source>
</evidence>
<sequence>MLLSPIEKYIVEKVREKRKALGLSQMALSQKLEMTDTFVSHVEASSRRAKYNINHLNALAKALECSPKDFWPEDPL</sequence>
<evidence type="ECO:0000313" key="2">
    <source>
        <dbReference type="EMBL" id="GGH20349.1"/>
    </source>
</evidence>
<reference evidence="3" key="1">
    <citation type="journal article" date="2019" name="Int. J. Syst. Evol. Microbiol.">
        <title>The Global Catalogue of Microorganisms (GCM) 10K type strain sequencing project: providing services to taxonomists for standard genome sequencing and annotation.</title>
        <authorList>
            <consortium name="The Broad Institute Genomics Platform"/>
            <consortium name="The Broad Institute Genome Sequencing Center for Infectious Disease"/>
            <person name="Wu L."/>
            <person name="Ma J."/>
        </authorList>
    </citation>
    <scope>NUCLEOTIDE SEQUENCE [LARGE SCALE GENOMIC DNA]</scope>
    <source>
        <strain evidence="3">CGMCC 1.15288</strain>
    </source>
</reference>
<protein>
    <submittedName>
        <fullName evidence="2">Transcriptional regulator</fullName>
    </submittedName>
</protein>
<dbReference type="InterPro" id="IPR001387">
    <property type="entry name" value="Cro/C1-type_HTH"/>
</dbReference>
<dbReference type="CDD" id="cd00093">
    <property type="entry name" value="HTH_XRE"/>
    <property type="match status" value="1"/>
</dbReference>
<feature type="domain" description="HTH cro/C1-type" evidence="1">
    <location>
        <begin position="14"/>
        <end position="70"/>
    </location>
</feature>
<dbReference type="Gene3D" id="1.10.260.40">
    <property type="entry name" value="lambda repressor-like DNA-binding domains"/>
    <property type="match status" value="1"/>
</dbReference>
<dbReference type="SUPFAM" id="SSF47413">
    <property type="entry name" value="lambda repressor-like DNA-binding domains"/>
    <property type="match status" value="1"/>
</dbReference>
<dbReference type="RefSeq" id="WP_369009285.1">
    <property type="nucleotide sequence ID" value="NZ_BMIA01000001.1"/>
</dbReference>
<dbReference type="Proteomes" id="UP000600214">
    <property type="component" value="Unassembled WGS sequence"/>
</dbReference>
<organism evidence="2 3">
    <name type="scientific">Dyadobacter endophyticus</name>
    <dbReference type="NCBI Taxonomy" id="1749036"/>
    <lineage>
        <taxon>Bacteria</taxon>
        <taxon>Pseudomonadati</taxon>
        <taxon>Bacteroidota</taxon>
        <taxon>Cytophagia</taxon>
        <taxon>Cytophagales</taxon>
        <taxon>Spirosomataceae</taxon>
        <taxon>Dyadobacter</taxon>
    </lineage>
</organism>
<dbReference type="Pfam" id="PF01381">
    <property type="entry name" value="HTH_3"/>
    <property type="match status" value="1"/>
</dbReference>
<name>A0ABQ1YDE2_9BACT</name>
<dbReference type="EMBL" id="BMIA01000001">
    <property type="protein sequence ID" value="GGH20349.1"/>
    <property type="molecule type" value="Genomic_DNA"/>
</dbReference>
<comment type="caution">
    <text evidence="2">The sequence shown here is derived from an EMBL/GenBank/DDBJ whole genome shotgun (WGS) entry which is preliminary data.</text>
</comment>
<proteinExistence type="predicted"/>
<accession>A0ABQ1YDE2</accession>
<gene>
    <name evidence="2" type="ORF">GCM10007423_00720</name>
</gene>